<protein>
    <submittedName>
        <fullName evidence="9">Putative yfl054c-like protein</fullName>
    </submittedName>
</protein>
<keyword evidence="3" id="KW-0813">Transport</keyword>
<keyword evidence="5 8" id="KW-1133">Transmembrane helix</keyword>
<dbReference type="GO" id="GO:0005886">
    <property type="term" value="C:plasma membrane"/>
    <property type="evidence" value="ECO:0007669"/>
    <property type="project" value="TreeGrafter"/>
</dbReference>
<feature type="compositionally biased region" description="Gly residues" evidence="7">
    <location>
        <begin position="144"/>
        <end position="154"/>
    </location>
</feature>
<evidence type="ECO:0000256" key="8">
    <source>
        <dbReference type="SAM" id="Phobius"/>
    </source>
</evidence>
<keyword evidence="6 8" id="KW-0472">Membrane</keyword>
<dbReference type="Pfam" id="PF00230">
    <property type="entry name" value="MIP"/>
    <property type="match status" value="1"/>
</dbReference>
<accession>A0A0G2GJS4</accession>
<evidence type="ECO:0000256" key="3">
    <source>
        <dbReference type="ARBA" id="ARBA00022448"/>
    </source>
</evidence>
<feature type="compositionally biased region" description="Basic and acidic residues" evidence="7">
    <location>
        <begin position="199"/>
        <end position="208"/>
    </location>
</feature>
<dbReference type="EMBL" id="LCWF01000149">
    <property type="protein sequence ID" value="KKY17200.1"/>
    <property type="molecule type" value="Genomic_DNA"/>
</dbReference>
<evidence type="ECO:0000256" key="4">
    <source>
        <dbReference type="ARBA" id="ARBA00022692"/>
    </source>
</evidence>
<dbReference type="PANTHER" id="PTHR43829:SF24">
    <property type="entry name" value="MIP AQUAPORIN (EUROFUNG)"/>
    <property type="match status" value="1"/>
</dbReference>
<dbReference type="GO" id="GO:0015250">
    <property type="term" value="F:water channel activity"/>
    <property type="evidence" value="ECO:0007669"/>
    <property type="project" value="TreeGrafter"/>
</dbReference>
<feature type="compositionally biased region" description="Basic residues" evidence="7">
    <location>
        <begin position="109"/>
        <end position="122"/>
    </location>
</feature>
<dbReference type="SUPFAM" id="SSF81338">
    <property type="entry name" value="Aquaporin-like"/>
    <property type="match status" value="1"/>
</dbReference>
<feature type="transmembrane region" description="Helical" evidence="8">
    <location>
        <begin position="400"/>
        <end position="420"/>
    </location>
</feature>
<dbReference type="InterPro" id="IPR050363">
    <property type="entry name" value="MIP/Aquaporin"/>
</dbReference>
<organism evidence="9 10">
    <name type="scientific">Phaeomoniella chlamydospora</name>
    <name type="common">Phaeoacremonium chlamydosporum</name>
    <dbReference type="NCBI Taxonomy" id="158046"/>
    <lineage>
        <taxon>Eukaryota</taxon>
        <taxon>Fungi</taxon>
        <taxon>Dikarya</taxon>
        <taxon>Ascomycota</taxon>
        <taxon>Pezizomycotina</taxon>
        <taxon>Eurotiomycetes</taxon>
        <taxon>Chaetothyriomycetidae</taxon>
        <taxon>Phaeomoniellales</taxon>
        <taxon>Phaeomoniellaceae</taxon>
        <taxon>Phaeomoniella</taxon>
    </lineage>
</organism>
<dbReference type="Proteomes" id="UP000053317">
    <property type="component" value="Unassembled WGS sequence"/>
</dbReference>
<feature type="transmembrane region" description="Helical" evidence="8">
    <location>
        <begin position="274"/>
        <end position="294"/>
    </location>
</feature>
<reference evidence="9 10" key="2">
    <citation type="submission" date="2015-05" db="EMBL/GenBank/DDBJ databases">
        <authorList>
            <person name="Morales-Cruz A."/>
            <person name="Amrine K.C."/>
            <person name="Cantu D."/>
        </authorList>
    </citation>
    <scope>NUCLEOTIDE SEQUENCE [LARGE SCALE GENOMIC DNA]</scope>
    <source>
        <strain evidence="9">UCRPC4</strain>
    </source>
</reference>
<feature type="transmembrane region" description="Helical" evidence="8">
    <location>
        <begin position="243"/>
        <end position="262"/>
    </location>
</feature>
<dbReference type="Gene3D" id="1.20.1080.10">
    <property type="entry name" value="Glycerol uptake facilitator protein"/>
    <property type="match status" value="1"/>
</dbReference>
<feature type="compositionally biased region" description="Basic and acidic residues" evidence="7">
    <location>
        <begin position="81"/>
        <end position="95"/>
    </location>
</feature>
<keyword evidence="4 8" id="KW-0812">Transmembrane</keyword>
<evidence type="ECO:0000313" key="10">
    <source>
        <dbReference type="Proteomes" id="UP000053317"/>
    </source>
</evidence>
<feature type="region of interest" description="Disordered" evidence="7">
    <location>
        <begin position="23"/>
        <end position="178"/>
    </location>
</feature>
<reference evidence="9 10" key="1">
    <citation type="submission" date="2015-05" db="EMBL/GenBank/DDBJ databases">
        <title>Distinctive expansion of gene families associated with plant cell wall degradation and secondary metabolism in the genomes of grapevine trunk pathogens.</title>
        <authorList>
            <person name="Lawrence D.P."/>
            <person name="Travadon R."/>
            <person name="Rolshausen P.E."/>
            <person name="Baumgartner K."/>
        </authorList>
    </citation>
    <scope>NUCLEOTIDE SEQUENCE [LARGE SCALE GENOMIC DNA]</scope>
    <source>
        <strain evidence="9">UCRPC4</strain>
    </source>
</reference>
<evidence type="ECO:0000256" key="6">
    <source>
        <dbReference type="ARBA" id="ARBA00023136"/>
    </source>
</evidence>
<dbReference type="PROSITE" id="PS00221">
    <property type="entry name" value="MIP"/>
    <property type="match status" value="1"/>
</dbReference>
<name>A0A0G2GJS4_PHACM</name>
<dbReference type="PANTHER" id="PTHR43829">
    <property type="entry name" value="AQUAPORIN OR AQUAGLYCEROPORIN RELATED"/>
    <property type="match status" value="1"/>
</dbReference>
<comment type="subcellular location">
    <subcellularLocation>
        <location evidence="1">Membrane</location>
        <topology evidence="1">Multi-pass membrane protein</topology>
    </subcellularLocation>
</comment>
<dbReference type="CDD" id="cd00333">
    <property type="entry name" value="MIP"/>
    <property type="match status" value="1"/>
</dbReference>
<dbReference type="InterPro" id="IPR022357">
    <property type="entry name" value="MIP_CS"/>
</dbReference>
<dbReference type="AlphaFoldDB" id="A0A0G2GJS4"/>
<keyword evidence="10" id="KW-1185">Reference proteome</keyword>
<dbReference type="InterPro" id="IPR023271">
    <property type="entry name" value="Aquaporin-like"/>
</dbReference>
<evidence type="ECO:0000313" key="9">
    <source>
        <dbReference type="EMBL" id="KKY17200.1"/>
    </source>
</evidence>
<evidence type="ECO:0000256" key="1">
    <source>
        <dbReference type="ARBA" id="ARBA00004141"/>
    </source>
</evidence>
<gene>
    <name evidence="9" type="ORF">UCRPC4_g05693</name>
</gene>
<proteinExistence type="inferred from homology"/>
<evidence type="ECO:0000256" key="2">
    <source>
        <dbReference type="ARBA" id="ARBA00006175"/>
    </source>
</evidence>
<feature type="transmembrane region" description="Helical" evidence="8">
    <location>
        <begin position="457"/>
        <end position="479"/>
    </location>
</feature>
<dbReference type="OrthoDB" id="3222at2759"/>
<feature type="transmembrane region" description="Helical" evidence="8">
    <location>
        <begin position="315"/>
        <end position="337"/>
    </location>
</feature>
<feature type="compositionally biased region" description="Acidic residues" evidence="7">
    <location>
        <begin position="211"/>
        <end position="220"/>
    </location>
</feature>
<evidence type="ECO:0000256" key="5">
    <source>
        <dbReference type="ARBA" id="ARBA00022989"/>
    </source>
</evidence>
<sequence length="530" mass="57723">MNRQKTSTANILHRILSRQQKLEDKVNTALEQGQNGPAAGHNFDYSAGQSNVQRHGTGKRPEYSLAGPRGPPPSDQYHGYVDPDYKTPNEPEEGSKPVWGLAKPLPRVSRNKKTKKSKRSQRRHQDGSGSVDPREQQSKHPKGQVGGGPAGHNGAGDETQGEPQGESAGGPATTPRRQGLEDQDEFIEHFADGLVNPLAEEHHRKESQDTLVDDTSDEEDEEEQIPNYWFALRRKFRELFSEFLATMILVFLGTCGNLQVKLSQGDNGNYTQSALVWGFATMISIYIAGGVSGAHCNPSVSIFLCIFRGFPSRKAALYIVAQICGALVGVALAYGIYYDGILNFDPQLTSTSSGSGTAFFTLPNTFVQPTEAFFTDFVSAAIQAGAVLAIGDDSNAPPGAGMHAFIIGLIAFVLASTLGYNTGPQTNMAKDLATRFVAWAVGYQPGMWARAWWAEAWAASIGGGIAGALIYDVFIFEGYESPINFPRHKRKEAYHNKKQKVNLWGKLKGRNSEAADEEVGLEKTDSVPRL</sequence>
<dbReference type="GO" id="GO:0015254">
    <property type="term" value="F:glycerol channel activity"/>
    <property type="evidence" value="ECO:0007669"/>
    <property type="project" value="TreeGrafter"/>
</dbReference>
<comment type="similarity">
    <text evidence="2">Belongs to the MIP/aquaporin (TC 1.A.8) family.</text>
</comment>
<feature type="region of interest" description="Disordered" evidence="7">
    <location>
        <begin position="199"/>
        <end position="220"/>
    </location>
</feature>
<evidence type="ECO:0000256" key="7">
    <source>
        <dbReference type="SAM" id="MobiDB-lite"/>
    </source>
</evidence>
<dbReference type="PRINTS" id="PR00783">
    <property type="entry name" value="MINTRINSICP"/>
</dbReference>
<dbReference type="InterPro" id="IPR000425">
    <property type="entry name" value="MIP"/>
</dbReference>
<comment type="caution">
    <text evidence="9">The sequence shown here is derived from an EMBL/GenBank/DDBJ whole genome shotgun (WGS) entry which is preliminary data.</text>
</comment>